<organism evidence="1 2">
    <name type="scientific">Platanthera zijinensis</name>
    <dbReference type="NCBI Taxonomy" id="2320716"/>
    <lineage>
        <taxon>Eukaryota</taxon>
        <taxon>Viridiplantae</taxon>
        <taxon>Streptophyta</taxon>
        <taxon>Embryophyta</taxon>
        <taxon>Tracheophyta</taxon>
        <taxon>Spermatophyta</taxon>
        <taxon>Magnoliopsida</taxon>
        <taxon>Liliopsida</taxon>
        <taxon>Asparagales</taxon>
        <taxon>Orchidaceae</taxon>
        <taxon>Orchidoideae</taxon>
        <taxon>Orchideae</taxon>
        <taxon>Orchidinae</taxon>
        <taxon>Platanthera</taxon>
    </lineage>
</organism>
<keyword evidence="2" id="KW-1185">Reference proteome</keyword>
<name>A0AAP0BGW3_9ASPA</name>
<reference evidence="1 2" key="1">
    <citation type="journal article" date="2022" name="Nat. Plants">
        <title>Genomes of leafy and leafless Platanthera orchids illuminate the evolution of mycoheterotrophy.</title>
        <authorList>
            <person name="Li M.H."/>
            <person name="Liu K.W."/>
            <person name="Li Z."/>
            <person name="Lu H.C."/>
            <person name="Ye Q.L."/>
            <person name="Zhang D."/>
            <person name="Wang J.Y."/>
            <person name="Li Y.F."/>
            <person name="Zhong Z.M."/>
            <person name="Liu X."/>
            <person name="Yu X."/>
            <person name="Liu D.K."/>
            <person name="Tu X.D."/>
            <person name="Liu B."/>
            <person name="Hao Y."/>
            <person name="Liao X.Y."/>
            <person name="Jiang Y.T."/>
            <person name="Sun W.H."/>
            <person name="Chen J."/>
            <person name="Chen Y.Q."/>
            <person name="Ai Y."/>
            <person name="Zhai J.W."/>
            <person name="Wu S.S."/>
            <person name="Zhou Z."/>
            <person name="Hsiao Y.Y."/>
            <person name="Wu W.L."/>
            <person name="Chen Y.Y."/>
            <person name="Lin Y.F."/>
            <person name="Hsu J.L."/>
            <person name="Li C.Y."/>
            <person name="Wang Z.W."/>
            <person name="Zhao X."/>
            <person name="Zhong W.Y."/>
            <person name="Ma X.K."/>
            <person name="Ma L."/>
            <person name="Huang J."/>
            <person name="Chen G.Z."/>
            <person name="Huang M.Z."/>
            <person name="Huang L."/>
            <person name="Peng D.H."/>
            <person name="Luo Y.B."/>
            <person name="Zou S.Q."/>
            <person name="Chen S.P."/>
            <person name="Lan S."/>
            <person name="Tsai W.C."/>
            <person name="Van de Peer Y."/>
            <person name="Liu Z.J."/>
        </authorList>
    </citation>
    <scope>NUCLEOTIDE SEQUENCE [LARGE SCALE GENOMIC DNA]</scope>
    <source>
        <strain evidence="1">Lor287</strain>
    </source>
</reference>
<comment type="caution">
    <text evidence="1">The sequence shown here is derived from an EMBL/GenBank/DDBJ whole genome shotgun (WGS) entry which is preliminary data.</text>
</comment>
<accession>A0AAP0BGW3</accession>
<evidence type="ECO:0000313" key="1">
    <source>
        <dbReference type="EMBL" id="KAK8938843.1"/>
    </source>
</evidence>
<dbReference type="EMBL" id="JBBWWQ010000009">
    <property type="protein sequence ID" value="KAK8938843.1"/>
    <property type="molecule type" value="Genomic_DNA"/>
</dbReference>
<evidence type="ECO:0000313" key="2">
    <source>
        <dbReference type="Proteomes" id="UP001418222"/>
    </source>
</evidence>
<sequence>MAISPLSFSLPSSFVLNSSPSHLFPRIRSEKLRRPSPSPILPSWPIISRHSFSVEPEAASDSVVAQDVKYGNKQVISLTPQLYQYVLANVHDPPVLRKLREETAGMRGS</sequence>
<dbReference type="Proteomes" id="UP001418222">
    <property type="component" value="Unassembled WGS sequence"/>
</dbReference>
<proteinExistence type="predicted"/>
<protein>
    <submittedName>
        <fullName evidence="1">Uncharacterized protein</fullName>
    </submittedName>
</protein>
<gene>
    <name evidence="1" type="ORF">KSP39_PZI011579</name>
</gene>
<dbReference type="AlphaFoldDB" id="A0AAP0BGW3"/>